<organism evidence="2 3">
    <name type="scientific">Sphingobium chlorophenolicum</name>
    <dbReference type="NCBI Taxonomy" id="46429"/>
    <lineage>
        <taxon>Bacteria</taxon>
        <taxon>Pseudomonadati</taxon>
        <taxon>Pseudomonadota</taxon>
        <taxon>Alphaproteobacteria</taxon>
        <taxon>Sphingomonadales</taxon>
        <taxon>Sphingomonadaceae</taxon>
        <taxon>Sphingobium</taxon>
    </lineage>
</organism>
<feature type="domain" description="NAD-dependent epimerase/dehydratase" evidence="1">
    <location>
        <begin position="3"/>
        <end position="166"/>
    </location>
</feature>
<accession>A0A081REU2</accession>
<name>A0A081REU2_SPHCR</name>
<gene>
    <name evidence="2" type="ORF">BV95_01931</name>
</gene>
<dbReference type="PANTHER" id="PTHR48079">
    <property type="entry name" value="PROTEIN YEEZ"/>
    <property type="match status" value="1"/>
</dbReference>
<dbReference type="Gene3D" id="3.40.50.720">
    <property type="entry name" value="NAD(P)-binding Rossmann-like Domain"/>
    <property type="match status" value="1"/>
</dbReference>
<sequence>MTILVTGATGLVGERLVPRLVEAGQDCRVLVRPGKTAPDGVRAVQGDLFDPASLAGAVAGVSAVVHLAAVFRTQDTDLIWKSNLEGTRGLIAAVLAHAPTARFLMASTSNVYNKNSPQPGRETDAVEPNEAYPASKVAAELSLRQSGLNWAVVRFPFVYGDGDGHLEMLPKHLGAFGFHPANRMSTIHHRDIATAIELALGGAFDGRIVNVSDEAPTTIYELVKLVGHTMAPSSEPMQNPWHLHVDGSLARSLGFQSTVRTVYQAHQEGIL</sequence>
<dbReference type="PATRIC" id="fig|46429.4.peg.1901"/>
<reference evidence="2 3" key="1">
    <citation type="submission" date="2014-02" db="EMBL/GenBank/DDBJ databases">
        <title>Whole genome sequence of Sphingobium chlorophenolicum NBRC 16172.</title>
        <authorList>
            <person name="Gan H.M."/>
            <person name="Gan H.Y."/>
            <person name="Chew T.H."/>
            <person name="Savka M.A."/>
        </authorList>
    </citation>
    <scope>NUCLEOTIDE SEQUENCE [LARGE SCALE GENOMIC DNA]</scope>
    <source>
        <strain evidence="2 3">NBRC 16172</strain>
    </source>
</reference>
<comment type="caution">
    <text evidence="2">The sequence shown here is derived from an EMBL/GenBank/DDBJ whole genome shotgun (WGS) entry which is preliminary data.</text>
</comment>
<dbReference type="Pfam" id="PF01370">
    <property type="entry name" value="Epimerase"/>
    <property type="match status" value="1"/>
</dbReference>
<dbReference type="GO" id="GO:0005737">
    <property type="term" value="C:cytoplasm"/>
    <property type="evidence" value="ECO:0007669"/>
    <property type="project" value="TreeGrafter"/>
</dbReference>
<dbReference type="SUPFAM" id="SSF51735">
    <property type="entry name" value="NAD(P)-binding Rossmann-fold domains"/>
    <property type="match status" value="1"/>
</dbReference>
<dbReference type="PANTHER" id="PTHR48079:SF6">
    <property type="entry name" value="NAD(P)-BINDING DOMAIN-CONTAINING PROTEIN-RELATED"/>
    <property type="match status" value="1"/>
</dbReference>
<evidence type="ECO:0000313" key="2">
    <source>
        <dbReference type="EMBL" id="KEQ53715.1"/>
    </source>
</evidence>
<evidence type="ECO:0000259" key="1">
    <source>
        <dbReference type="Pfam" id="PF01370"/>
    </source>
</evidence>
<protein>
    <recommendedName>
        <fullName evidence="1">NAD-dependent epimerase/dehydratase domain-containing protein</fullName>
    </recommendedName>
</protein>
<evidence type="ECO:0000313" key="3">
    <source>
        <dbReference type="Proteomes" id="UP000028411"/>
    </source>
</evidence>
<dbReference type="InterPro" id="IPR036291">
    <property type="entry name" value="NAD(P)-bd_dom_sf"/>
</dbReference>
<dbReference type="GO" id="GO:0004029">
    <property type="term" value="F:aldehyde dehydrogenase (NAD+) activity"/>
    <property type="evidence" value="ECO:0007669"/>
    <property type="project" value="TreeGrafter"/>
</dbReference>
<dbReference type="OrthoDB" id="9801056at2"/>
<dbReference type="EMBL" id="JFHR01000018">
    <property type="protein sequence ID" value="KEQ53715.1"/>
    <property type="molecule type" value="Genomic_DNA"/>
</dbReference>
<dbReference type="AlphaFoldDB" id="A0A081REU2"/>
<dbReference type="InterPro" id="IPR001509">
    <property type="entry name" value="Epimerase_deHydtase"/>
</dbReference>
<dbReference type="RefSeq" id="WP_037450640.1">
    <property type="nucleotide sequence ID" value="NZ_JFHR01000018.1"/>
</dbReference>
<proteinExistence type="predicted"/>
<dbReference type="InterPro" id="IPR051783">
    <property type="entry name" value="NAD(P)-dependent_oxidoreduct"/>
</dbReference>
<dbReference type="eggNOG" id="COG0451">
    <property type="taxonomic scope" value="Bacteria"/>
</dbReference>
<dbReference type="Proteomes" id="UP000028411">
    <property type="component" value="Unassembled WGS sequence"/>
</dbReference>